<feature type="domain" description="PLAT" evidence="1">
    <location>
        <begin position="140"/>
        <end position="258"/>
    </location>
</feature>
<evidence type="ECO:0000259" key="1">
    <source>
        <dbReference type="PROSITE" id="PS50095"/>
    </source>
</evidence>
<evidence type="ECO:0000313" key="3">
    <source>
        <dbReference type="Proteomes" id="UP000255467"/>
    </source>
</evidence>
<keyword evidence="3" id="KW-1185">Reference proteome</keyword>
<name>A0A379JID4_9NOCA</name>
<dbReference type="AlphaFoldDB" id="A0A379JID4"/>
<dbReference type="RefSeq" id="WP_039812466.1">
    <property type="nucleotide sequence ID" value="NZ_JADLPU010000004.1"/>
</dbReference>
<dbReference type="OrthoDB" id="9917853at2"/>
<reference evidence="2 3" key="1">
    <citation type="submission" date="2018-06" db="EMBL/GenBank/DDBJ databases">
        <authorList>
            <consortium name="Pathogen Informatics"/>
            <person name="Doyle S."/>
        </authorList>
    </citation>
    <scope>NUCLEOTIDE SEQUENCE [LARGE SCALE GENOMIC DNA]</scope>
    <source>
        <strain evidence="2 3">NCTC1934</strain>
    </source>
</reference>
<dbReference type="InterPro" id="IPR036392">
    <property type="entry name" value="PLAT/LH2_dom_sf"/>
</dbReference>
<dbReference type="InterPro" id="IPR001024">
    <property type="entry name" value="PLAT/LH2_dom"/>
</dbReference>
<evidence type="ECO:0000313" key="2">
    <source>
        <dbReference type="EMBL" id="SUD48126.1"/>
    </source>
</evidence>
<dbReference type="Proteomes" id="UP000255467">
    <property type="component" value="Unassembled WGS sequence"/>
</dbReference>
<dbReference type="Gene3D" id="2.60.60.20">
    <property type="entry name" value="PLAT/LH2 domain"/>
    <property type="match status" value="2"/>
</dbReference>
<organism evidence="2 3">
    <name type="scientific">Nocardia otitidiscaviarum</name>
    <dbReference type="NCBI Taxonomy" id="1823"/>
    <lineage>
        <taxon>Bacteria</taxon>
        <taxon>Bacillati</taxon>
        <taxon>Actinomycetota</taxon>
        <taxon>Actinomycetes</taxon>
        <taxon>Mycobacteriales</taxon>
        <taxon>Nocardiaceae</taxon>
        <taxon>Nocardia</taxon>
    </lineage>
</organism>
<dbReference type="PROSITE" id="PS50095">
    <property type="entry name" value="PLAT"/>
    <property type="match status" value="1"/>
</dbReference>
<protein>
    <recommendedName>
        <fullName evidence="1">PLAT domain-containing protein</fullName>
    </recommendedName>
</protein>
<proteinExistence type="predicted"/>
<sequence>MACGPKFAVTVRYGGADQAGSNGNVYVRLGDTGAATGEAAVHLPGDPTQIGREQTFHIDYGTALDDLTELWVRVDSEESTWTLAAIDWFQVEDLDAHTLWQSTPVPETEQGFAAAVVPEETGSVDTVLTRGFRLHREPSARYRITLETGREPGAGTTGSILVRLLGHTDCHLVWLPLNGPAEDLESGARRRYGPYTYIAHDPPTDLEVRLGGMSTDSDRWQLRRVAVEDTATGRTWLAEPDSWFDWTSPQQTFSLSEKD</sequence>
<accession>A0A379JID4</accession>
<dbReference type="EMBL" id="UGRY01000004">
    <property type="protein sequence ID" value="SUD48126.1"/>
    <property type="molecule type" value="Genomic_DNA"/>
</dbReference>
<gene>
    <name evidence="2" type="ORF">NCTC1934_05454</name>
</gene>
<dbReference type="SUPFAM" id="SSF49723">
    <property type="entry name" value="Lipase/lipooxygenase domain (PLAT/LH2 domain)"/>
    <property type="match status" value="2"/>
</dbReference>